<sequence>MSTAGKLAEEAASEEFISCATRPPAIDSILASFICVFLPMHSFTTFLLPSGSRMAAAFQLVNIYLSLPDSNSEADFRKLVFFPSHTTVCQLIVGFVSNLGSDSLTAYGDHC</sequence>
<keyword evidence="2" id="KW-1185">Reference proteome</keyword>
<accession>A0A0V0TI70</accession>
<name>A0A0V0TI70_9BILA</name>
<organism evidence="1 2">
    <name type="scientific">Trichinella murrelli</name>
    <dbReference type="NCBI Taxonomy" id="144512"/>
    <lineage>
        <taxon>Eukaryota</taxon>
        <taxon>Metazoa</taxon>
        <taxon>Ecdysozoa</taxon>
        <taxon>Nematoda</taxon>
        <taxon>Enoplea</taxon>
        <taxon>Dorylaimia</taxon>
        <taxon>Trichinellida</taxon>
        <taxon>Trichinellidae</taxon>
        <taxon>Trichinella</taxon>
    </lineage>
</organism>
<dbReference type="Proteomes" id="UP000055048">
    <property type="component" value="Unassembled WGS sequence"/>
</dbReference>
<protein>
    <submittedName>
        <fullName evidence="1">Uncharacterized protein</fullName>
    </submittedName>
</protein>
<evidence type="ECO:0000313" key="2">
    <source>
        <dbReference type="Proteomes" id="UP000055048"/>
    </source>
</evidence>
<reference evidence="1 2" key="1">
    <citation type="submission" date="2015-01" db="EMBL/GenBank/DDBJ databases">
        <title>Evolution of Trichinella species and genotypes.</title>
        <authorList>
            <person name="Korhonen P.K."/>
            <person name="Edoardo P."/>
            <person name="Giuseppe L.R."/>
            <person name="Gasser R.B."/>
        </authorList>
    </citation>
    <scope>NUCLEOTIDE SEQUENCE [LARGE SCALE GENOMIC DNA]</scope>
    <source>
        <strain evidence="1">ISS417</strain>
    </source>
</reference>
<evidence type="ECO:0000313" key="1">
    <source>
        <dbReference type="EMBL" id="KRX38728.1"/>
    </source>
</evidence>
<dbReference type="EMBL" id="JYDJ01000257">
    <property type="protein sequence ID" value="KRX38728.1"/>
    <property type="molecule type" value="Genomic_DNA"/>
</dbReference>
<comment type="caution">
    <text evidence="1">The sequence shown here is derived from an EMBL/GenBank/DDBJ whole genome shotgun (WGS) entry which is preliminary data.</text>
</comment>
<gene>
    <name evidence="1" type="ORF">T05_13395</name>
</gene>
<proteinExistence type="predicted"/>
<dbReference type="AlphaFoldDB" id="A0A0V0TI70"/>